<dbReference type="InterPro" id="IPR041147">
    <property type="entry name" value="GH38_C"/>
</dbReference>
<dbReference type="GO" id="GO:0009313">
    <property type="term" value="P:oligosaccharide catabolic process"/>
    <property type="evidence" value="ECO:0007669"/>
    <property type="project" value="TreeGrafter"/>
</dbReference>
<dbReference type="SUPFAM" id="SSF74650">
    <property type="entry name" value="Galactose mutarotase-like"/>
    <property type="match status" value="1"/>
</dbReference>
<dbReference type="AlphaFoldDB" id="A0A938X873"/>
<dbReference type="PANTHER" id="PTHR46017:SF1">
    <property type="entry name" value="ALPHA-MANNOSIDASE 2C1"/>
    <property type="match status" value="1"/>
</dbReference>
<dbReference type="FunFam" id="1.20.1270.50:FF:000004">
    <property type="entry name" value="alpha-mannosidase 2C1 isoform X1"/>
    <property type="match status" value="1"/>
</dbReference>
<sequence>MKMAVRQAIDALKETVYTPVAELHAEAYVTKEPVPFAQKTTGTYLPNLKKGDTWGTLWDCAWFHLKGTVPNECKDKSVVLMLDICGEACVFDDTGCPVRGLTSVRSDFDPSLGTPAKRIYRFLEKANGGEAVDLWMDAGCNDLFGAYKGGHVEQLSIAVCNEKARTLYYDMLVLFELMEALDEKTPRHQRVLQKLYDAACVLGDFSDREIDAVNEILRPELEKKGGDPDLTISAIGHAHIDLAWLWPIRETIRKGARTFSTAVENMERYEDYRFGASQPQLFAWVKEHYPALYEKVKQKVKEGKFEPQGAMWVEADANISSGEALVRQILYGTKFYKDEFDFDVKNLWLPDVFGYNAALPQILKKSGIDYFMTQKLSWSEHNKFPHHTFMWKGIDGTEVLTHMLAEETYNGPATPKAIKKVERDFAQSDVSENALMLFGIGDGGGGPSPAHIERLNREKNLSGLIPVRQEWARDFFERIDHDTDRYPVWSGELYLEKHQGTLTTQARNKWYNRKMELSLRELEFALTLSGMPYDKEWLDNVWKEVLLYQFHDIIPGSSIDRVYDESLARYKVLYEQVNEKIKEAYEMVANKAGGDVLINALSWEVSRVVQTEDGLKLVTVPPMGYARVDEGEEISADEFELNADGQMIENTFLRVTFDEDGTISSIFDKTNEVEVLKAGTKGNRLSVYSDKGDCWDIPITYRDKAPEAFTLVEANAYLDGTSAVMEQKYTYHNSTLTQKIRLSATSARVDFETNVDWNESFKMLRTSFDVDVMAENASYEIQFGNIKRSTTDNTTWDMAKFEVCGNKWADLSDHNYGVALLNDCKYGYRIKGSEMDLNLLRSPKYPGKHADIAQHSFTYSIYPHAGDEAEGQVALEAYELNIPVHYAKASKTVETEACCGSFASVEGSAIIETVKPAEAGDGVIVRLYEHTGAPDRILVSFDKNYREIVRCDLMEREQEVLASDAAEVELSVGGFEIVTLKLKA</sequence>
<dbReference type="InterPro" id="IPR000602">
    <property type="entry name" value="Glyco_hydro_38_N"/>
</dbReference>
<dbReference type="SMART" id="SM00872">
    <property type="entry name" value="Alpha-mann_mid"/>
    <property type="match status" value="1"/>
</dbReference>
<evidence type="ECO:0000313" key="6">
    <source>
        <dbReference type="EMBL" id="MBM6922006.1"/>
    </source>
</evidence>
<reference evidence="6" key="2">
    <citation type="journal article" date="2021" name="Sci. Rep.">
        <title>The distribution of antibiotic resistance genes in chicken gut microbiota commensals.</title>
        <authorList>
            <person name="Juricova H."/>
            <person name="Matiasovicova J."/>
            <person name="Kubasova T."/>
            <person name="Cejkova D."/>
            <person name="Rychlik I."/>
        </authorList>
    </citation>
    <scope>NUCLEOTIDE SEQUENCE</scope>
    <source>
        <strain evidence="6">An559</strain>
    </source>
</reference>
<dbReference type="Pfam" id="PF01074">
    <property type="entry name" value="Glyco_hydro_38N"/>
    <property type="match status" value="1"/>
</dbReference>
<evidence type="ECO:0000256" key="4">
    <source>
        <dbReference type="ARBA" id="ARBA00023295"/>
    </source>
</evidence>
<dbReference type="GO" id="GO:0046872">
    <property type="term" value="F:metal ion binding"/>
    <property type="evidence" value="ECO:0007669"/>
    <property type="project" value="UniProtKB-KW"/>
</dbReference>
<reference evidence="6" key="1">
    <citation type="submission" date="2020-08" db="EMBL/GenBank/DDBJ databases">
        <authorList>
            <person name="Cejkova D."/>
            <person name="Kubasova T."/>
            <person name="Jahodarova E."/>
            <person name="Rychlik I."/>
        </authorList>
    </citation>
    <scope>NUCLEOTIDE SEQUENCE</scope>
    <source>
        <strain evidence="6">An559</strain>
    </source>
</reference>
<dbReference type="Pfam" id="PF07748">
    <property type="entry name" value="Glyco_hydro_38C"/>
    <property type="match status" value="1"/>
</dbReference>
<dbReference type="FunFam" id="3.20.110.10:FF:000002">
    <property type="entry name" value="alpha-mannosidase 2C1 isoform X1"/>
    <property type="match status" value="1"/>
</dbReference>
<dbReference type="Pfam" id="PF09261">
    <property type="entry name" value="Alpha-mann_mid"/>
    <property type="match status" value="1"/>
</dbReference>
<dbReference type="InterPro" id="IPR054723">
    <property type="entry name" value="Ams1-like_N"/>
</dbReference>
<name>A0A938X873_9FIRM</name>
<comment type="caution">
    <text evidence="6">The sequence shown here is derived from an EMBL/GenBank/DDBJ whole genome shotgun (WGS) entry which is preliminary data.</text>
</comment>
<comment type="similarity">
    <text evidence="1">Belongs to the glycosyl hydrolase 38 family.</text>
</comment>
<dbReference type="InterPro" id="IPR015341">
    <property type="entry name" value="Glyco_hydro_38_cen"/>
</dbReference>
<dbReference type="GO" id="GO:0006013">
    <property type="term" value="P:mannose metabolic process"/>
    <property type="evidence" value="ECO:0007669"/>
    <property type="project" value="InterPro"/>
</dbReference>
<evidence type="ECO:0000259" key="5">
    <source>
        <dbReference type="SMART" id="SM00872"/>
    </source>
</evidence>
<dbReference type="InterPro" id="IPR011682">
    <property type="entry name" value="Glyco_hydro_38_C"/>
</dbReference>
<accession>A0A938X873</accession>
<dbReference type="SUPFAM" id="SSF88713">
    <property type="entry name" value="Glycoside hydrolase/deacetylase"/>
    <property type="match status" value="1"/>
</dbReference>
<feature type="domain" description="Glycoside hydrolase family 38 central" evidence="5">
    <location>
        <begin position="496"/>
        <end position="570"/>
    </location>
</feature>
<dbReference type="InterPro" id="IPR011330">
    <property type="entry name" value="Glyco_hydro/deAcase_b/a-brl"/>
</dbReference>
<dbReference type="CDD" id="cd10789">
    <property type="entry name" value="GH38N_AMII_ER_cytosolic"/>
    <property type="match status" value="1"/>
</dbReference>
<dbReference type="Pfam" id="PF22907">
    <property type="entry name" value="Ams1-like_1st"/>
    <property type="match status" value="1"/>
</dbReference>
<dbReference type="GO" id="GO:0004559">
    <property type="term" value="F:alpha-mannosidase activity"/>
    <property type="evidence" value="ECO:0007669"/>
    <property type="project" value="InterPro"/>
</dbReference>
<dbReference type="Gene3D" id="1.20.1270.50">
    <property type="entry name" value="Glycoside hydrolase family 38, central domain"/>
    <property type="match status" value="1"/>
</dbReference>
<dbReference type="SUPFAM" id="SSF88688">
    <property type="entry name" value="Families 57/38 glycoside transferase middle domain"/>
    <property type="match status" value="1"/>
</dbReference>
<evidence type="ECO:0000256" key="1">
    <source>
        <dbReference type="ARBA" id="ARBA00009792"/>
    </source>
</evidence>
<dbReference type="Proteomes" id="UP000774750">
    <property type="component" value="Unassembled WGS sequence"/>
</dbReference>
<dbReference type="Gene3D" id="3.20.110.10">
    <property type="entry name" value="Glycoside hydrolase 38, N terminal domain"/>
    <property type="match status" value="1"/>
</dbReference>
<dbReference type="InterPro" id="IPR027291">
    <property type="entry name" value="Glyco_hydro_38_N_sf"/>
</dbReference>
<dbReference type="Gene3D" id="2.60.40.2220">
    <property type="match status" value="1"/>
</dbReference>
<evidence type="ECO:0000256" key="3">
    <source>
        <dbReference type="ARBA" id="ARBA00022801"/>
    </source>
</evidence>
<dbReference type="Pfam" id="PF17677">
    <property type="entry name" value="Glyco_hydro38C2"/>
    <property type="match status" value="1"/>
</dbReference>
<dbReference type="GO" id="GO:0030246">
    <property type="term" value="F:carbohydrate binding"/>
    <property type="evidence" value="ECO:0007669"/>
    <property type="project" value="InterPro"/>
</dbReference>
<organism evidence="6 7">
    <name type="scientific">Merdimmobilis hominis</name>
    <dbReference type="NCBI Taxonomy" id="2897707"/>
    <lineage>
        <taxon>Bacteria</taxon>
        <taxon>Bacillati</taxon>
        <taxon>Bacillota</taxon>
        <taxon>Clostridia</taxon>
        <taxon>Eubacteriales</taxon>
        <taxon>Oscillospiraceae</taxon>
        <taxon>Merdimmobilis</taxon>
    </lineage>
</organism>
<evidence type="ECO:0000256" key="2">
    <source>
        <dbReference type="ARBA" id="ARBA00022723"/>
    </source>
</evidence>
<dbReference type="EMBL" id="JACJKY010000041">
    <property type="protein sequence ID" value="MBM6922006.1"/>
    <property type="molecule type" value="Genomic_DNA"/>
</dbReference>
<keyword evidence="7" id="KW-1185">Reference proteome</keyword>
<keyword evidence="4" id="KW-0326">Glycosidase</keyword>
<evidence type="ECO:0000313" key="7">
    <source>
        <dbReference type="Proteomes" id="UP000774750"/>
    </source>
</evidence>
<dbReference type="PANTHER" id="PTHR46017">
    <property type="entry name" value="ALPHA-MANNOSIDASE 2C1"/>
    <property type="match status" value="1"/>
</dbReference>
<dbReference type="InterPro" id="IPR028995">
    <property type="entry name" value="Glyco_hydro_57/38_cen_sf"/>
</dbReference>
<keyword evidence="2" id="KW-0479">Metal-binding</keyword>
<protein>
    <submittedName>
        <fullName evidence="6">Alpha-mannosidase</fullName>
    </submittedName>
</protein>
<dbReference type="InterPro" id="IPR011013">
    <property type="entry name" value="Gal_mutarotase_sf_dom"/>
</dbReference>
<dbReference type="InterPro" id="IPR037094">
    <property type="entry name" value="Glyco_hydro_38_cen_sf"/>
</dbReference>
<gene>
    <name evidence="6" type="ORF">H6A12_12745</name>
</gene>
<keyword evidence="3" id="KW-0378">Hydrolase</keyword>
<proteinExistence type="inferred from homology"/>
<dbReference type="Gene3D" id="2.70.98.30">
    <property type="entry name" value="Golgi alpha-mannosidase II, domain 4"/>
    <property type="match status" value="1"/>
</dbReference>